<evidence type="ECO:0000256" key="3">
    <source>
        <dbReference type="ARBA" id="ARBA00023274"/>
    </source>
</evidence>
<dbReference type="InterPro" id="IPR022947">
    <property type="entry name" value="Ribosomal_eL18_arc"/>
</dbReference>
<dbReference type="NCBIfam" id="NF003079">
    <property type="entry name" value="PRK04005.1"/>
    <property type="match status" value="1"/>
</dbReference>
<dbReference type="GO" id="GO:0003735">
    <property type="term" value="F:structural constituent of ribosome"/>
    <property type="evidence" value="ECO:0007669"/>
    <property type="project" value="InterPro"/>
</dbReference>
<comment type="similarity">
    <text evidence="1 5">Belongs to the eukaryotic ribosomal protein eL18 family.</text>
</comment>
<name>A0A848D4U0_9EURY</name>
<gene>
    <name evidence="5" type="primary">rpl18e</name>
    <name evidence="7" type="ORF">GIS02_01325</name>
</gene>
<dbReference type="GO" id="GO:0003723">
    <property type="term" value="F:RNA binding"/>
    <property type="evidence" value="ECO:0007669"/>
    <property type="project" value="TreeGrafter"/>
</dbReference>
<dbReference type="PANTHER" id="PTHR10934:SF2">
    <property type="entry name" value="LARGE RIBOSOMAL SUBUNIT PROTEIN EL18"/>
    <property type="match status" value="1"/>
</dbReference>
<dbReference type="PANTHER" id="PTHR10934">
    <property type="entry name" value="60S RIBOSOMAL PROTEIN L18"/>
    <property type="match status" value="1"/>
</dbReference>
<organism evidence="7 8">
    <name type="scientific">Candidatus Ethanoperedens thermophilum</name>
    <dbReference type="NCBI Taxonomy" id="2766897"/>
    <lineage>
        <taxon>Archaea</taxon>
        <taxon>Methanobacteriati</taxon>
        <taxon>Methanobacteriota</taxon>
        <taxon>Stenosarchaea group</taxon>
        <taxon>Methanomicrobia</taxon>
        <taxon>Methanosarcinales</taxon>
        <taxon>Methanosarcinales incertae sedis</taxon>
        <taxon>GOM Arc I cluster</taxon>
        <taxon>Candidatus Ethanoperedens</taxon>
    </lineage>
</organism>
<sequence>MSKKIPKTNPTLIQLINELKTKSRIEDVSIWRVIAKRFERPTRKFAEVNISRINRYASDNDTVIVPGKVLSAGNIDHSVTVAAFNFSINAEDKIHKAGGTCLSIAELVETNPKGSNIRIME</sequence>
<evidence type="ECO:0000259" key="6">
    <source>
        <dbReference type="Pfam" id="PF17135"/>
    </source>
</evidence>
<feature type="domain" description="Large ribosomal subunit protein uL15/eL18" evidence="6">
    <location>
        <begin position="6"/>
        <end position="120"/>
    </location>
</feature>
<dbReference type="GO" id="GO:0022625">
    <property type="term" value="C:cytosolic large ribosomal subunit"/>
    <property type="evidence" value="ECO:0007669"/>
    <property type="project" value="TreeGrafter"/>
</dbReference>
<evidence type="ECO:0000313" key="7">
    <source>
        <dbReference type="EMBL" id="NMG82829.1"/>
    </source>
</evidence>
<accession>A0A848D4U0</accession>
<dbReference type="Pfam" id="PF17135">
    <property type="entry name" value="Ribosomal_L18"/>
    <property type="match status" value="1"/>
</dbReference>
<dbReference type="InterPro" id="IPR036227">
    <property type="entry name" value="Ribosomal_uL15/eL18_sf"/>
</dbReference>
<comment type="caution">
    <text evidence="7">The sequence shown here is derived from an EMBL/GenBank/DDBJ whole genome shotgun (WGS) entry which is preliminary data.</text>
</comment>
<keyword evidence="3 5" id="KW-0687">Ribonucleoprotein</keyword>
<evidence type="ECO:0000256" key="2">
    <source>
        <dbReference type="ARBA" id="ARBA00022980"/>
    </source>
</evidence>
<evidence type="ECO:0000313" key="8">
    <source>
        <dbReference type="Proteomes" id="UP000606580"/>
    </source>
</evidence>
<dbReference type="Gene3D" id="3.100.10.10">
    <property type="match status" value="1"/>
</dbReference>
<proteinExistence type="inferred from homology"/>
<protein>
    <recommendedName>
        <fullName evidence="4 5">Large ribosomal subunit protein eL18</fullName>
    </recommendedName>
</protein>
<dbReference type="GO" id="GO:0006412">
    <property type="term" value="P:translation"/>
    <property type="evidence" value="ECO:0007669"/>
    <property type="project" value="UniProtKB-UniRule"/>
</dbReference>
<dbReference type="HAMAP" id="MF_00329">
    <property type="entry name" value="Ribosomal_eL18"/>
    <property type="match status" value="1"/>
</dbReference>
<dbReference type="Proteomes" id="UP000606580">
    <property type="component" value="Unassembled WGS sequence"/>
</dbReference>
<dbReference type="InterPro" id="IPR000039">
    <property type="entry name" value="Ribosomal_eL18"/>
</dbReference>
<dbReference type="InterPro" id="IPR021131">
    <property type="entry name" value="Ribosomal_uL15/eL18"/>
</dbReference>
<dbReference type="AlphaFoldDB" id="A0A848D4U0"/>
<reference evidence="7" key="1">
    <citation type="journal article" date="2020" name="MBio">
        <title>'Candidatus Ethanoperedens,' a Thermophilic Genus of Archaea Mediating the Anaerobic Oxidation of Ethane.</title>
        <authorList>
            <person name="Hahn C.J."/>
            <person name="Laso-Perez R."/>
            <person name="Vulcano F."/>
            <person name="Vaziourakis K.M."/>
            <person name="Stokke R."/>
            <person name="Steen I.H."/>
            <person name="Teske A."/>
            <person name="Boetius A."/>
            <person name="Liebeke M."/>
            <person name="Amann R."/>
            <person name="Knittel K."/>
            <person name="Wegener G."/>
        </authorList>
    </citation>
    <scope>NUCLEOTIDE SEQUENCE</scope>
    <source>
        <strain evidence="7">GoM-Arc1-LC-WB58</strain>
    </source>
</reference>
<dbReference type="FunFam" id="3.100.10.10:FF:000013">
    <property type="entry name" value="50S ribosomal protein L18e"/>
    <property type="match status" value="1"/>
</dbReference>
<evidence type="ECO:0000256" key="4">
    <source>
        <dbReference type="ARBA" id="ARBA00035218"/>
    </source>
</evidence>
<keyword evidence="2 5" id="KW-0689">Ribosomal protein</keyword>
<evidence type="ECO:0000256" key="5">
    <source>
        <dbReference type="HAMAP-Rule" id="MF_00329"/>
    </source>
</evidence>
<dbReference type="InterPro" id="IPR001196">
    <property type="entry name" value="Ribosomal_uL15_CS"/>
</dbReference>
<evidence type="ECO:0000256" key="1">
    <source>
        <dbReference type="ARBA" id="ARBA00006815"/>
    </source>
</evidence>
<dbReference type="EMBL" id="WNEG01000028">
    <property type="protein sequence ID" value="NMG82829.1"/>
    <property type="molecule type" value="Genomic_DNA"/>
</dbReference>
<dbReference type="PROSITE" id="PS00475">
    <property type="entry name" value="RIBOSOMAL_L15"/>
    <property type="match status" value="1"/>
</dbReference>
<dbReference type="SUPFAM" id="SSF52080">
    <property type="entry name" value="Ribosomal proteins L15p and L18e"/>
    <property type="match status" value="1"/>
</dbReference>